<name>A0ABD5QHG1_9EURY</name>
<dbReference type="RefSeq" id="WP_224829033.1">
    <property type="nucleotide sequence ID" value="NZ_JAIVEF010000014.1"/>
</dbReference>
<reference evidence="1 2" key="1">
    <citation type="journal article" date="2019" name="Int. J. Syst. Evol. Microbiol.">
        <title>The Global Catalogue of Microorganisms (GCM) 10K type strain sequencing project: providing services to taxonomists for standard genome sequencing and annotation.</title>
        <authorList>
            <consortium name="The Broad Institute Genomics Platform"/>
            <consortium name="The Broad Institute Genome Sequencing Center for Infectious Disease"/>
            <person name="Wu L."/>
            <person name="Ma J."/>
        </authorList>
    </citation>
    <scope>NUCLEOTIDE SEQUENCE [LARGE SCALE GENOMIC DNA]</scope>
    <source>
        <strain evidence="1 2">CGMCC 1.15824</strain>
    </source>
</reference>
<accession>A0ABD5QHG1</accession>
<keyword evidence="2" id="KW-1185">Reference proteome</keyword>
<dbReference type="Proteomes" id="UP001595925">
    <property type="component" value="Unassembled WGS sequence"/>
</dbReference>
<comment type="caution">
    <text evidence="1">The sequence shown here is derived from an EMBL/GenBank/DDBJ whole genome shotgun (WGS) entry which is preliminary data.</text>
</comment>
<organism evidence="1 2">
    <name type="scientific">Saliphagus infecundisoli</name>
    <dbReference type="NCBI Taxonomy" id="1849069"/>
    <lineage>
        <taxon>Archaea</taxon>
        <taxon>Methanobacteriati</taxon>
        <taxon>Methanobacteriota</taxon>
        <taxon>Stenosarchaea group</taxon>
        <taxon>Halobacteria</taxon>
        <taxon>Halobacteriales</taxon>
        <taxon>Natrialbaceae</taxon>
        <taxon>Saliphagus</taxon>
    </lineage>
</organism>
<proteinExistence type="predicted"/>
<dbReference type="EMBL" id="JBHSJG010000040">
    <property type="protein sequence ID" value="MFC4989125.1"/>
    <property type="molecule type" value="Genomic_DNA"/>
</dbReference>
<gene>
    <name evidence="1" type="ORF">ACFPFO_15385</name>
</gene>
<evidence type="ECO:0000313" key="1">
    <source>
        <dbReference type="EMBL" id="MFC4989125.1"/>
    </source>
</evidence>
<sequence>MNPGDYVIDTDDESPDLAVVVERPEGTIADRPVTTGDGDTRTVADDNPEYDSEMPAVVVAFVTGLDTGWPDWTDAAPDELEDGVRDHDVKRYTFPETRLTTVPTEDADALREAQTTVDMAALQTHLEDADWTTEREGLLLTVEKFDEQYHIHPTGDVDGDGQVRQPLTNIVEDYTT</sequence>
<protein>
    <submittedName>
        <fullName evidence="1">Uncharacterized protein</fullName>
    </submittedName>
</protein>
<dbReference type="AlphaFoldDB" id="A0ABD5QHG1"/>
<evidence type="ECO:0000313" key="2">
    <source>
        <dbReference type="Proteomes" id="UP001595925"/>
    </source>
</evidence>